<dbReference type="InterPro" id="IPR020904">
    <property type="entry name" value="Sc_DH/Rdtase_CS"/>
</dbReference>
<name>A0A9P8Y0D6_9PEZI</name>
<comment type="caution">
    <text evidence="5">The sequence shown here is derived from an EMBL/GenBank/DDBJ whole genome shotgun (WGS) entry which is preliminary data.</text>
</comment>
<dbReference type="Pfam" id="PF00106">
    <property type="entry name" value="adh_short"/>
    <property type="match status" value="1"/>
</dbReference>
<evidence type="ECO:0000256" key="3">
    <source>
        <dbReference type="ARBA" id="ARBA00023002"/>
    </source>
</evidence>
<dbReference type="SUPFAM" id="SSF51735">
    <property type="entry name" value="NAD(P)-binding Rossmann-fold domains"/>
    <property type="match status" value="1"/>
</dbReference>
<dbReference type="AlphaFoldDB" id="A0A9P8Y0D6"/>
<accession>A0A9P8Y0D6</accession>
<keyword evidence="3" id="KW-0560">Oxidoreductase</keyword>
<keyword evidence="2" id="KW-0521">NADP</keyword>
<dbReference type="PRINTS" id="PR00080">
    <property type="entry name" value="SDRFAMILY"/>
</dbReference>
<dbReference type="GO" id="GO:0004806">
    <property type="term" value="F:triacylglycerol lipase activity"/>
    <property type="evidence" value="ECO:0007669"/>
    <property type="project" value="TreeGrafter"/>
</dbReference>
<keyword evidence="6" id="KW-1185">Reference proteome</keyword>
<dbReference type="EMBL" id="JAGTJQ010000009">
    <property type="protein sequence ID" value="KAH7024517.1"/>
    <property type="molecule type" value="Genomic_DNA"/>
</dbReference>
<dbReference type="InterPro" id="IPR002347">
    <property type="entry name" value="SDR_fam"/>
</dbReference>
<evidence type="ECO:0000256" key="2">
    <source>
        <dbReference type="ARBA" id="ARBA00022857"/>
    </source>
</evidence>
<dbReference type="RefSeq" id="XP_046008065.1">
    <property type="nucleotide sequence ID" value="XM_046151841.1"/>
</dbReference>
<organism evidence="5 6">
    <name type="scientific">Microdochium trichocladiopsis</name>
    <dbReference type="NCBI Taxonomy" id="1682393"/>
    <lineage>
        <taxon>Eukaryota</taxon>
        <taxon>Fungi</taxon>
        <taxon>Dikarya</taxon>
        <taxon>Ascomycota</taxon>
        <taxon>Pezizomycotina</taxon>
        <taxon>Sordariomycetes</taxon>
        <taxon>Xylariomycetidae</taxon>
        <taxon>Xylariales</taxon>
        <taxon>Microdochiaceae</taxon>
        <taxon>Microdochium</taxon>
    </lineage>
</organism>
<dbReference type="PRINTS" id="PR00081">
    <property type="entry name" value="GDHRDH"/>
</dbReference>
<protein>
    <submittedName>
        <fullName evidence="5">1-acyl dihydroxyacetone phosphate reductase</fullName>
    </submittedName>
</protein>
<evidence type="ECO:0000256" key="1">
    <source>
        <dbReference type="ARBA" id="ARBA00006484"/>
    </source>
</evidence>
<dbReference type="InterPro" id="IPR036291">
    <property type="entry name" value="NAD(P)-bd_dom_sf"/>
</dbReference>
<dbReference type="GO" id="GO:0019433">
    <property type="term" value="P:triglyceride catabolic process"/>
    <property type="evidence" value="ECO:0007669"/>
    <property type="project" value="TreeGrafter"/>
</dbReference>
<dbReference type="PANTHER" id="PTHR44169">
    <property type="entry name" value="NADPH-DEPENDENT 1-ACYLDIHYDROXYACETONE PHOSPHATE REDUCTASE"/>
    <property type="match status" value="1"/>
</dbReference>
<dbReference type="GO" id="GO:0005811">
    <property type="term" value="C:lipid droplet"/>
    <property type="evidence" value="ECO:0007669"/>
    <property type="project" value="TreeGrafter"/>
</dbReference>
<dbReference type="GO" id="GO:0000140">
    <property type="term" value="F:acylglycerone-phosphate reductase (NADP+) activity"/>
    <property type="evidence" value="ECO:0007669"/>
    <property type="project" value="TreeGrafter"/>
</dbReference>
<dbReference type="OrthoDB" id="2102561at2759"/>
<dbReference type="PANTHER" id="PTHR44169:SF15">
    <property type="entry name" value="CHAIN DEHYDROGENASE_REDUCTASE (AYR1), PUTATIVE (AFU_ORTHOLOGUE AFUA_4G04530)-RELATED"/>
    <property type="match status" value="1"/>
</dbReference>
<dbReference type="CDD" id="cd05374">
    <property type="entry name" value="17beta-HSD-like_SDR_c"/>
    <property type="match status" value="1"/>
</dbReference>
<dbReference type="GeneID" id="70181387"/>
<dbReference type="GO" id="GO:0005783">
    <property type="term" value="C:endoplasmic reticulum"/>
    <property type="evidence" value="ECO:0007669"/>
    <property type="project" value="TreeGrafter"/>
</dbReference>
<evidence type="ECO:0000313" key="6">
    <source>
        <dbReference type="Proteomes" id="UP000756346"/>
    </source>
</evidence>
<dbReference type="Gene3D" id="3.40.50.720">
    <property type="entry name" value="NAD(P)-binding Rossmann-like Domain"/>
    <property type="match status" value="1"/>
</dbReference>
<proteinExistence type="inferred from homology"/>
<dbReference type="PROSITE" id="PS00061">
    <property type="entry name" value="ADH_SHORT"/>
    <property type="match status" value="1"/>
</dbReference>
<evidence type="ECO:0000256" key="4">
    <source>
        <dbReference type="RuleBase" id="RU000363"/>
    </source>
</evidence>
<dbReference type="GO" id="GO:0006654">
    <property type="term" value="P:phosphatidic acid biosynthetic process"/>
    <property type="evidence" value="ECO:0007669"/>
    <property type="project" value="TreeGrafter"/>
</dbReference>
<evidence type="ECO:0000313" key="5">
    <source>
        <dbReference type="EMBL" id="KAH7024517.1"/>
    </source>
</evidence>
<sequence>MSRPTHPKAVAVVTGCSSGIGQALAETLAARGIIVVATARKVESLAHLTKKHDNIVPLALELADLDSLEAFRDTVAAATGGRVDILINNAGSHYAATAADLDIAEVQRLFTVNVFAVMRLCQLFLPFLRSSRIGGRIVQIGSVTRDVPVVWQCAYNASKAALSQYTRTLRLEVQPFGVDVVEVVTGYVQSNILHHGLVAPPDSLYLPIKQEMERIKYKGNRNGMPARLYAESVVDKILRTGHPSSEIWEGKLAWVLGFVVNFCPRWFSEWLFYRNFKLYKLVASTQ</sequence>
<reference evidence="5" key="1">
    <citation type="journal article" date="2021" name="Nat. Commun.">
        <title>Genetic determinants of endophytism in the Arabidopsis root mycobiome.</title>
        <authorList>
            <person name="Mesny F."/>
            <person name="Miyauchi S."/>
            <person name="Thiergart T."/>
            <person name="Pickel B."/>
            <person name="Atanasova L."/>
            <person name="Karlsson M."/>
            <person name="Huettel B."/>
            <person name="Barry K.W."/>
            <person name="Haridas S."/>
            <person name="Chen C."/>
            <person name="Bauer D."/>
            <person name="Andreopoulos W."/>
            <person name="Pangilinan J."/>
            <person name="LaButti K."/>
            <person name="Riley R."/>
            <person name="Lipzen A."/>
            <person name="Clum A."/>
            <person name="Drula E."/>
            <person name="Henrissat B."/>
            <person name="Kohler A."/>
            <person name="Grigoriev I.V."/>
            <person name="Martin F.M."/>
            <person name="Hacquard S."/>
        </authorList>
    </citation>
    <scope>NUCLEOTIDE SEQUENCE</scope>
    <source>
        <strain evidence="5">MPI-CAGE-CH-0230</strain>
    </source>
</reference>
<gene>
    <name evidence="5" type="ORF">B0I36DRAFT_295150</name>
</gene>
<comment type="similarity">
    <text evidence="1 4">Belongs to the short-chain dehydrogenases/reductases (SDR) family.</text>
</comment>
<dbReference type="Proteomes" id="UP000756346">
    <property type="component" value="Unassembled WGS sequence"/>
</dbReference>